<name>A0A0L0MDH5_9BURK</name>
<feature type="region of interest" description="Disordered" evidence="7">
    <location>
        <begin position="271"/>
        <end position="298"/>
    </location>
</feature>
<organism evidence="9 10">
    <name type="scientific">Candidatus Burkholderia verschuerenii</name>
    <dbReference type="NCBI Taxonomy" id="242163"/>
    <lineage>
        <taxon>Bacteria</taxon>
        <taxon>Pseudomonadati</taxon>
        <taxon>Pseudomonadota</taxon>
        <taxon>Betaproteobacteria</taxon>
        <taxon>Burkholderiales</taxon>
        <taxon>Burkholderiaceae</taxon>
        <taxon>Burkholderia</taxon>
    </lineage>
</organism>
<evidence type="ECO:0000259" key="8">
    <source>
        <dbReference type="PROSITE" id="PS50893"/>
    </source>
</evidence>
<dbReference type="OrthoDB" id="5296765at2"/>
<dbReference type="InterPro" id="IPR027417">
    <property type="entry name" value="P-loop_NTPase"/>
</dbReference>
<dbReference type="PANTHER" id="PTHR42734">
    <property type="entry name" value="METAL TRANSPORT SYSTEM ATP-BINDING PROTEIN TM_0124-RELATED"/>
    <property type="match status" value="1"/>
</dbReference>
<gene>
    <name evidence="9" type="ORF">BVER_02428c</name>
</gene>
<dbReference type="PATRIC" id="fig|242163.4.peg.6200"/>
<dbReference type="AlphaFoldDB" id="A0A0L0MDH5"/>
<feature type="compositionally biased region" description="Basic and acidic residues" evidence="7">
    <location>
        <begin position="271"/>
        <end position="288"/>
    </location>
</feature>
<keyword evidence="3" id="KW-1003">Cell membrane</keyword>
<dbReference type="SMART" id="SM00382">
    <property type="entry name" value="AAA"/>
    <property type="match status" value="1"/>
</dbReference>
<dbReference type="GO" id="GO:0005524">
    <property type="term" value="F:ATP binding"/>
    <property type="evidence" value="ECO:0007669"/>
    <property type="project" value="UniProtKB-KW"/>
</dbReference>
<feature type="domain" description="ABC transporter" evidence="8">
    <location>
        <begin position="12"/>
        <end position="245"/>
    </location>
</feature>
<keyword evidence="4" id="KW-0997">Cell inner membrane</keyword>
<evidence type="ECO:0000256" key="1">
    <source>
        <dbReference type="ARBA" id="ARBA00005417"/>
    </source>
</evidence>
<evidence type="ECO:0000256" key="7">
    <source>
        <dbReference type="SAM" id="MobiDB-lite"/>
    </source>
</evidence>
<dbReference type="Pfam" id="PF00005">
    <property type="entry name" value="ABC_tran"/>
    <property type="match status" value="1"/>
</dbReference>
<dbReference type="PROSITE" id="PS00211">
    <property type="entry name" value="ABC_TRANSPORTER_1"/>
    <property type="match status" value="1"/>
</dbReference>
<sequence length="298" mass="32506">MNRHAHTEPAALEVDRVTLELGGRAILNDASFTVNNGEFIGVLGPNGAGKTTLMRALLGLVPVASGAIRVHGEAVMRGNPSIGYMPQIRSGLAGRRVLGRDFVAMAADGHRWGVPMHDARIRADVDRVLELVGATQLSARPLSELSGGERQRLLLAQCLLGEPHLLLLDEPLISLDPRHQTGVVELVRRVQRELNITVLFSAHELNPLLNSLDRVLYLGNGRAALGTVDEVISKPVLSKLYGSPIDVMRVNGRIFVMSGDVEIDKLDHAHEEGAEHDHRHEHDHGHAHDHGHHHSHAK</sequence>
<dbReference type="InterPro" id="IPR003439">
    <property type="entry name" value="ABC_transporter-like_ATP-bd"/>
</dbReference>
<dbReference type="InterPro" id="IPR003593">
    <property type="entry name" value="AAA+_ATPase"/>
</dbReference>
<dbReference type="Proteomes" id="UP000036959">
    <property type="component" value="Unassembled WGS sequence"/>
</dbReference>
<dbReference type="PANTHER" id="PTHR42734:SF17">
    <property type="entry name" value="METAL TRANSPORT SYSTEM ATP-BINDING PROTEIN TM_0124-RELATED"/>
    <property type="match status" value="1"/>
</dbReference>
<keyword evidence="6 9" id="KW-0067">ATP-binding</keyword>
<reference evidence="10" key="1">
    <citation type="submission" date="2015-06" db="EMBL/GenBank/DDBJ databases">
        <title>Comparative genomics of Burkholderia leaf nodule symbionts.</title>
        <authorList>
            <person name="Carlier A."/>
            <person name="Eberl L."/>
            <person name="Pinto-Carbo M."/>
        </authorList>
    </citation>
    <scope>NUCLEOTIDE SEQUENCE [LARGE SCALE GENOMIC DNA]</scope>
    <source>
        <strain evidence="10">UZHbot4</strain>
    </source>
</reference>
<comment type="caution">
    <text evidence="9">The sequence shown here is derived from an EMBL/GenBank/DDBJ whole genome shotgun (WGS) entry which is preliminary data.</text>
</comment>
<keyword evidence="2" id="KW-0813">Transport</keyword>
<evidence type="ECO:0000256" key="6">
    <source>
        <dbReference type="ARBA" id="ARBA00022840"/>
    </source>
</evidence>
<dbReference type="InterPro" id="IPR050153">
    <property type="entry name" value="Metal_Ion_Import_ABC"/>
</dbReference>
<dbReference type="SUPFAM" id="SSF52540">
    <property type="entry name" value="P-loop containing nucleoside triphosphate hydrolases"/>
    <property type="match status" value="1"/>
</dbReference>
<evidence type="ECO:0000256" key="5">
    <source>
        <dbReference type="ARBA" id="ARBA00022741"/>
    </source>
</evidence>
<evidence type="ECO:0000256" key="2">
    <source>
        <dbReference type="ARBA" id="ARBA00022448"/>
    </source>
</evidence>
<evidence type="ECO:0000313" key="10">
    <source>
        <dbReference type="Proteomes" id="UP000036959"/>
    </source>
</evidence>
<feature type="compositionally biased region" description="Basic residues" evidence="7">
    <location>
        <begin position="289"/>
        <end position="298"/>
    </location>
</feature>
<evidence type="ECO:0000256" key="4">
    <source>
        <dbReference type="ARBA" id="ARBA00022519"/>
    </source>
</evidence>
<accession>A0A0L0MDH5</accession>
<dbReference type="GO" id="GO:0016887">
    <property type="term" value="F:ATP hydrolysis activity"/>
    <property type="evidence" value="ECO:0007669"/>
    <property type="project" value="InterPro"/>
</dbReference>
<keyword evidence="10" id="KW-1185">Reference proteome</keyword>
<dbReference type="EMBL" id="LFJJ01000065">
    <property type="protein sequence ID" value="KND60388.1"/>
    <property type="molecule type" value="Genomic_DNA"/>
</dbReference>
<dbReference type="InterPro" id="IPR017871">
    <property type="entry name" value="ABC_transporter-like_CS"/>
</dbReference>
<dbReference type="RefSeq" id="WP_157056058.1">
    <property type="nucleotide sequence ID" value="NZ_LFJJ01000065.1"/>
</dbReference>
<dbReference type="PROSITE" id="PS50893">
    <property type="entry name" value="ABC_TRANSPORTER_2"/>
    <property type="match status" value="1"/>
</dbReference>
<evidence type="ECO:0000313" key="9">
    <source>
        <dbReference type="EMBL" id="KND60388.1"/>
    </source>
</evidence>
<protein>
    <submittedName>
        <fullName evidence="9">Zinc ABC transporter, ATP-binding protein ZnuC</fullName>
    </submittedName>
</protein>
<dbReference type="Gene3D" id="3.40.50.300">
    <property type="entry name" value="P-loop containing nucleotide triphosphate hydrolases"/>
    <property type="match status" value="1"/>
</dbReference>
<proteinExistence type="inferred from homology"/>
<keyword evidence="4" id="KW-0472">Membrane</keyword>
<comment type="similarity">
    <text evidence="1">Belongs to the ABC transporter superfamily.</text>
</comment>
<keyword evidence="5" id="KW-0547">Nucleotide-binding</keyword>
<evidence type="ECO:0000256" key="3">
    <source>
        <dbReference type="ARBA" id="ARBA00022475"/>
    </source>
</evidence>